<dbReference type="Proteomes" id="UP000275910">
    <property type="component" value="Unassembled WGS sequence"/>
</dbReference>
<organism evidence="1 2">
    <name type="scientific">Lysobacter enzymogenes</name>
    <dbReference type="NCBI Taxonomy" id="69"/>
    <lineage>
        <taxon>Bacteria</taxon>
        <taxon>Pseudomonadati</taxon>
        <taxon>Pseudomonadota</taxon>
        <taxon>Gammaproteobacteria</taxon>
        <taxon>Lysobacterales</taxon>
        <taxon>Lysobacteraceae</taxon>
        <taxon>Lysobacter</taxon>
    </lineage>
</organism>
<comment type="caution">
    <text evidence="1">The sequence shown here is derived from an EMBL/GenBank/DDBJ whole genome shotgun (WGS) entry which is preliminary data.</text>
</comment>
<sequence>MASACATARSAPPLDAEALEGILVAEPAAADEIEYTFKMSCQDPTQIKRRHVEVEGYISSNGSRDQRSGLSVLRIDGMALDGQSLREINQQFPPYAVQDRPWMRCDGGLIEFTVPFNNADRGGRVRFTIDRDRRLEFVH</sequence>
<accession>A0A3N2RM82</accession>
<name>A0A3N2RM82_LYSEN</name>
<dbReference type="AlphaFoldDB" id="A0A3N2RM82"/>
<evidence type="ECO:0000313" key="1">
    <source>
        <dbReference type="EMBL" id="ROU08471.1"/>
    </source>
</evidence>
<proteinExistence type="predicted"/>
<gene>
    <name evidence="1" type="ORF">D9T17_04075</name>
</gene>
<reference evidence="1 2" key="1">
    <citation type="submission" date="2018-10" db="EMBL/GenBank/DDBJ databases">
        <title>The genome of Lysobacter enzymogenes OH11.</title>
        <authorList>
            <person name="Liu F."/>
            <person name="Zhao Y."/>
            <person name="Qian G."/>
            <person name="Chen Y."/>
            <person name="Xu H."/>
        </authorList>
    </citation>
    <scope>NUCLEOTIDE SEQUENCE [LARGE SCALE GENOMIC DNA]</scope>
    <source>
        <strain evidence="1 2">OH11</strain>
    </source>
</reference>
<protein>
    <submittedName>
        <fullName evidence="1">Uncharacterized protein</fullName>
    </submittedName>
</protein>
<dbReference type="EMBL" id="RCTY01000012">
    <property type="protein sequence ID" value="ROU08471.1"/>
    <property type="molecule type" value="Genomic_DNA"/>
</dbReference>
<evidence type="ECO:0000313" key="2">
    <source>
        <dbReference type="Proteomes" id="UP000275910"/>
    </source>
</evidence>